<evidence type="ECO:0000313" key="1">
    <source>
        <dbReference type="EMBL" id="CAD5113374.1"/>
    </source>
</evidence>
<accession>A0A7I8VAV0</accession>
<reference evidence="1 2" key="1">
    <citation type="submission" date="2020-08" db="EMBL/GenBank/DDBJ databases">
        <authorList>
            <person name="Hejnol A."/>
        </authorList>
    </citation>
    <scope>NUCLEOTIDE SEQUENCE [LARGE SCALE GENOMIC DNA]</scope>
</reference>
<sequence length="124" mass="14947">MEDSGISKGPISERDAKRAYIESNHIPEMFSSLLAALMIERPKDHFDYLDQKLEIIKQVGAYRVDWESFVYELHPHRQQHYLKNIQNEYTEKIKRLMEIWLTQHDYMKVFRLTEVDEDKEDIDS</sequence>
<comment type="caution">
    <text evidence="1">The sequence shown here is derived from an EMBL/GenBank/DDBJ whole genome shotgun (WGS) entry which is preliminary data.</text>
</comment>
<dbReference type="OrthoDB" id="6436361at2759"/>
<dbReference type="AlphaFoldDB" id="A0A7I8VAV0"/>
<keyword evidence="2" id="KW-1185">Reference proteome</keyword>
<dbReference type="EMBL" id="CAJFCJ010000003">
    <property type="protein sequence ID" value="CAD5113374.1"/>
    <property type="molecule type" value="Genomic_DNA"/>
</dbReference>
<proteinExistence type="predicted"/>
<protein>
    <submittedName>
        <fullName evidence="1">DgyrCDS2546</fullName>
    </submittedName>
</protein>
<name>A0A7I8VAV0_9ANNE</name>
<evidence type="ECO:0000313" key="2">
    <source>
        <dbReference type="Proteomes" id="UP000549394"/>
    </source>
</evidence>
<gene>
    <name evidence="1" type="ORF">DGYR_LOCUS2379</name>
</gene>
<dbReference type="Proteomes" id="UP000549394">
    <property type="component" value="Unassembled WGS sequence"/>
</dbReference>
<organism evidence="1 2">
    <name type="scientific">Dimorphilus gyrociliatus</name>
    <dbReference type="NCBI Taxonomy" id="2664684"/>
    <lineage>
        <taxon>Eukaryota</taxon>
        <taxon>Metazoa</taxon>
        <taxon>Spiralia</taxon>
        <taxon>Lophotrochozoa</taxon>
        <taxon>Annelida</taxon>
        <taxon>Polychaeta</taxon>
        <taxon>Polychaeta incertae sedis</taxon>
        <taxon>Dinophilidae</taxon>
        <taxon>Dimorphilus</taxon>
    </lineage>
</organism>
<dbReference type="CDD" id="cd22961">
    <property type="entry name" value="DD_TEX55-like"/>
    <property type="match status" value="1"/>
</dbReference>